<feature type="region of interest" description="Disordered" evidence="6">
    <location>
        <begin position="221"/>
        <end position="245"/>
    </location>
</feature>
<keyword evidence="5" id="KW-0449">Lipoprotein</keyword>
<evidence type="ECO:0000256" key="2">
    <source>
        <dbReference type="ARBA" id="ARBA00022729"/>
    </source>
</evidence>
<evidence type="ECO:0000256" key="6">
    <source>
        <dbReference type="SAM" id="MobiDB-lite"/>
    </source>
</evidence>
<dbReference type="EMBL" id="PXNP01000053">
    <property type="protein sequence ID" value="PSF08175.1"/>
    <property type="molecule type" value="Genomic_DNA"/>
</dbReference>
<dbReference type="Proteomes" id="UP000239866">
    <property type="component" value="Unassembled WGS sequence"/>
</dbReference>
<keyword evidence="3" id="KW-0472">Membrane</keyword>
<dbReference type="AlphaFoldDB" id="A0A2T1KDI5"/>
<sequence length="294" mass="31343">MLRSETEAGASSTCVIRDCDMKFVKFAILFMATAILASGCTTVSRQLGSITANKYAEARSGTVWVVPPPQLEPPSGNDRTVYISYRNISDSDIDLRELLRESAREQGWTILNNPDLAKYRLRASTRFFGEVEPESGGAGAARTMGAISGAAVGLGTGYAIANMTDSGVAGVAGGVAAGGLVGIGISNASRPREWALIIDVVLEERQNKQVEFEMVTDSGSRAADRAGAGNARMASGGGTSQGNTSVATAKRKSNYFPHGIRLSVWANQMNMKEEEALPEIEKRTRRVVTQMLPM</sequence>
<evidence type="ECO:0000313" key="8">
    <source>
        <dbReference type="Proteomes" id="UP000239866"/>
    </source>
</evidence>
<keyword evidence="2" id="KW-0732">Signal</keyword>
<evidence type="ECO:0000256" key="4">
    <source>
        <dbReference type="ARBA" id="ARBA00023139"/>
    </source>
</evidence>
<keyword evidence="8" id="KW-1185">Reference proteome</keyword>
<reference evidence="7 8" key="1">
    <citation type="submission" date="2018-03" db="EMBL/GenBank/DDBJ databases">
        <title>Marinobacter brunus sp. nov., a marine bacterium of Gamma-proteobacteria isolated from the surface seawater of the South China Sea.</title>
        <authorList>
            <person name="Cheng H."/>
            <person name="Wu Y.-H."/>
            <person name="Xamxidin M."/>
            <person name="Xu X.-W."/>
        </authorList>
    </citation>
    <scope>NUCLEOTIDE SEQUENCE [LARGE SCALE GENOMIC DNA]</scope>
    <source>
        <strain evidence="7 8">NH169-3</strain>
    </source>
</reference>
<comment type="subcellular location">
    <subcellularLocation>
        <location evidence="1">Cell outer membrane</location>
        <topology evidence="1">Lipid-anchor</topology>
    </subcellularLocation>
</comment>
<name>A0A2T1KDI5_9GAMM</name>
<dbReference type="OrthoDB" id="9791439at2"/>
<keyword evidence="4" id="KW-0564">Palmitate</keyword>
<accession>A0A2T1KDI5</accession>
<proteinExistence type="predicted"/>
<protein>
    <recommendedName>
        <fullName evidence="9">Conjugal transfer protein TraT</fullName>
    </recommendedName>
</protein>
<evidence type="ECO:0008006" key="9">
    <source>
        <dbReference type="Google" id="ProtNLM"/>
    </source>
</evidence>
<comment type="caution">
    <text evidence="7">The sequence shown here is derived from an EMBL/GenBank/DDBJ whole genome shotgun (WGS) entry which is preliminary data.</text>
</comment>
<evidence type="ECO:0000256" key="5">
    <source>
        <dbReference type="ARBA" id="ARBA00023288"/>
    </source>
</evidence>
<dbReference type="InterPro" id="IPR008874">
    <property type="entry name" value="TraT_complement-R"/>
</dbReference>
<evidence type="ECO:0000313" key="7">
    <source>
        <dbReference type="EMBL" id="PSF08175.1"/>
    </source>
</evidence>
<feature type="compositionally biased region" description="Low complexity" evidence="6">
    <location>
        <begin position="221"/>
        <end position="234"/>
    </location>
</feature>
<evidence type="ECO:0000256" key="3">
    <source>
        <dbReference type="ARBA" id="ARBA00023136"/>
    </source>
</evidence>
<dbReference type="Pfam" id="PF05818">
    <property type="entry name" value="TraT"/>
    <property type="match status" value="1"/>
</dbReference>
<dbReference type="GO" id="GO:0009279">
    <property type="term" value="C:cell outer membrane"/>
    <property type="evidence" value="ECO:0007669"/>
    <property type="project" value="UniProtKB-SubCell"/>
</dbReference>
<organism evidence="7 8">
    <name type="scientific">Marinobacter fuscus</name>
    <dbReference type="NCBI Taxonomy" id="2109942"/>
    <lineage>
        <taxon>Bacteria</taxon>
        <taxon>Pseudomonadati</taxon>
        <taxon>Pseudomonadota</taxon>
        <taxon>Gammaproteobacteria</taxon>
        <taxon>Pseudomonadales</taxon>
        <taxon>Marinobacteraceae</taxon>
        <taxon>Marinobacter</taxon>
    </lineage>
</organism>
<gene>
    <name evidence="7" type="ORF">C7H09_08355</name>
</gene>
<evidence type="ECO:0000256" key="1">
    <source>
        <dbReference type="ARBA" id="ARBA00004459"/>
    </source>
</evidence>